<proteinExistence type="predicted"/>
<dbReference type="AlphaFoldDB" id="A0A7W5FGR6"/>
<keyword evidence="2" id="KW-1185">Reference proteome</keyword>
<protein>
    <submittedName>
        <fullName evidence="1">Uncharacterized protein</fullName>
    </submittedName>
</protein>
<reference evidence="1 2" key="1">
    <citation type="submission" date="2020-08" db="EMBL/GenBank/DDBJ databases">
        <title>Genomic Encyclopedia of Type Strains, Phase III (KMG-III): the genomes of soil and plant-associated and newly described type strains.</title>
        <authorList>
            <person name="Whitman W."/>
        </authorList>
    </citation>
    <scope>NUCLEOTIDE SEQUENCE [LARGE SCALE GENOMIC DNA]</scope>
    <source>
        <strain evidence="1 2">CECT 3287</strain>
    </source>
</reference>
<gene>
    <name evidence="1" type="ORF">FHR83_005406</name>
</gene>
<evidence type="ECO:0000313" key="2">
    <source>
        <dbReference type="Proteomes" id="UP000590749"/>
    </source>
</evidence>
<dbReference type="Proteomes" id="UP000590749">
    <property type="component" value="Unassembled WGS sequence"/>
</dbReference>
<comment type="caution">
    <text evidence="1">The sequence shown here is derived from an EMBL/GenBank/DDBJ whole genome shotgun (WGS) entry which is preliminary data.</text>
</comment>
<evidence type="ECO:0000313" key="1">
    <source>
        <dbReference type="EMBL" id="MBB3097722.1"/>
    </source>
</evidence>
<sequence length="194" mass="21228">MTVIDTSRHPASGVDPATLVTTLQAEVASLLTPVDWAEDEIAAASRRHPDQADLLFHTFGLLRRRDLGSGMGTEFVYRGHARELLERVAAEEDLRPATAAEICLLLSKVSLQTPIHGPGAGLYFRMWQAAFGDHPLTAEIIGDQSAYQQLHGTRIDELEAMLRRKAADPARQLGGIRCRGLHHGGPVTCRFSNN</sequence>
<name>A0A7W5FGR6_9ACTN</name>
<organism evidence="1 2">
    <name type="scientific">Actinoplanes campanulatus</name>
    <dbReference type="NCBI Taxonomy" id="113559"/>
    <lineage>
        <taxon>Bacteria</taxon>
        <taxon>Bacillati</taxon>
        <taxon>Actinomycetota</taxon>
        <taxon>Actinomycetes</taxon>
        <taxon>Micromonosporales</taxon>
        <taxon>Micromonosporaceae</taxon>
        <taxon>Actinoplanes</taxon>
    </lineage>
</organism>
<dbReference type="RefSeq" id="WP_183223118.1">
    <property type="nucleotide sequence ID" value="NZ_BMPW01000019.1"/>
</dbReference>
<accession>A0A7W5FGR6</accession>
<dbReference type="EMBL" id="JACHXF010000012">
    <property type="protein sequence ID" value="MBB3097722.1"/>
    <property type="molecule type" value="Genomic_DNA"/>
</dbReference>